<evidence type="ECO:0000256" key="3">
    <source>
        <dbReference type="ARBA" id="ARBA00022692"/>
    </source>
</evidence>
<evidence type="ECO:0000256" key="1">
    <source>
        <dbReference type="ARBA" id="ARBA00004141"/>
    </source>
</evidence>
<dbReference type="InterPro" id="IPR011701">
    <property type="entry name" value="MFS"/>
</dbReference>
<feature type="transmembrane region" description="Helical" evidence="6">
    <location>
        <begin position="127"/>
        <end position="147"/>
    </location>
</feature>
<keyword evidence="5 6" id="KW-0472">Membrane</keyword>
<dbReference type="FunFam" id="1.20.1250.20:FF:000013">
    <property type="entry name" value="MFS general substrate transporter"/>
    <property type="match status" value="1"/>
</dbReference>
<dbReference type="PANTHER" id="PTHR43791:SF48">
    <property type="entry name" value="TRANSPORTER, PUTATIVE (AFU_ORTHOLOGUE AFUA_4G01000)-RELATED"/>
    <property type="match status" value="1"/>
</dbReference>
<keyword evidence="2" id="KW-0813">Transport</keyword>
<evidence type="ECO:0000256" key="2">
    <source>
        <dbReference type="ARBA" id="ARBA00022448"/>
    </source>
</evidence>
<proteinExistence type="predicted"/>
<feature type="transmembrane region" description="Helical" evidence="6">
    <location>
        <begin position="335"/>
        <end position="353"/>
    </location>
</feature>
<feature type="transmembrane region" description="Helical" evidence="6">
    <location>
        <begin position="418"/>
        <end position="440"/>
    </location>
</feature>
<dbReference type="GO" id="GO:0022857">
    <property type="term" value="F:transmembrane transporter activity"/>
    <property type="evidence" value="ECO:0007669"/>
    <property type="project" value="InterPro"/>
</dbReference>
<dbReference type="STRING" id="289078.A0A2X0NC14"/>
<feature type="domain" description="Major facilitator superfamily (MFS) profile" evidence="7">
    <location>
        <begin position="61"/>
        <end position="474"/>
    </location>
</feature>
<dbReference type="Pfam" id="PF07690">
    <property type="entry name" value="MFS_1"/>
    <property type="match status" value="1"/>
</dbReference>
<evidence type="ECO:0000256" key="5">
    <source>
        <dbReference type="ARBA" id="ARBA00023136"/>
    </source>
</evidence>
<feature type="transmembrane region" description="Helical" evidence="6">
    <location>
        <begin position="360"/>
        <end position="378"/>
    </location>
</feature>
<name>A0A2X0NC14_9BASI</name>
<feature type="transmembrane region" description="Helical" evidence="6">
    <location>
        <begin position="59"/>
        <end position="76"/>
    </location>
</feature>
<dbReference type="AlphaFoldDB" id="A0A2X0NC14"/>
<dbReference type="EMBL" id="FMWP01000053">
    <property type="protein sequence ID" value="SCZ94652.1"/>
    <property type="molecule type" value="Genomic_DNA"/>
</dbReference>
<feature type="transmembrane region" description="Helical" evidence="6">
    <location>
        <begin position="452"/>
        <end position="471"/>
    </location>
</feature>
<feature type="transmembrane region" description="Helical" evidence="6">
    <location>
        <begin position="188"/>
        <end position="212"/>
    </location>
</feature>
<feature type="transmembrane region" description="Helical" evidence="6">
    <location>
        <begin position="97"/>
        <end position="115"/>
    </location>
</feature>
<dbReference type="PROSITE" id="PS50850">
    <property type="entry name" value="MFS"/>
    <property type="match status" value="1"/>
</dbReference>
<evidence type="ECO:0000256" key="6">
    <source>
        <dbReference type="SAM" id="Phobius"/>
    </source>
</evidence>
<evidence type="ECO:0000313" key="9">
    <source>
        <dbReference type="Proteomes" id="UP000249723"/>
    </source>
</evidence>
<dbReference type="GO" id="GO:0016020">
    <property type="term" value="C:membrane"/>
    <property type="evidence" value="ECO:0007669"/>
    <property type="project" value="UniProtKB-SubCell"/>
</dbReference>
<dbReference type="SUPFAM" id="SSF103473">
    <property type="entry name" value="MFS general substrate transporter"/>
    <property type="match status" value="1"/>
</dbReference>
<comment type="subcellular location">
    <subcellularLocation>
        <location evidence="1">Membrane</location>
        <topology evidence="1">Multi-pass membrane protein</topology>
    </subcellularLocation>
</comment>
<keyword evidence="4 6" id="KW-1133">Transmembrane helix</keyword>
<dbReference type="InterPro" id="IPR036259">
    <property type="entry name" value="MFS_trans_sf"/>
</dbReference>
<keyword evidence="3 6" id="KW-0812">Transmembrane</keyword>
<dbReference type="InterPro" id="IPR020846">
    <property type="entry name" value="MFS_dom"/>
</dbReference>
<evidence type="ECO:0000259" key="7">
    <source>
        <dbReference type="PROSITE" id="PS50850"/>
    </source>
</evidence>
<organism evidence="8 9">
    <name type="scientific">Microbotryum saponariae</name>
    <dbReference type="NCBI Taxonomy" id="289078"/>
    <lineage>
        <taxon>Eukaryota</taxon>
        <taxon>Fungi</taxon>
        <taxon>Dikarya</taxon>
        <taxon>Basidiomycota</taxon>
        <taxon>Pucciniomycotina</taxon>
        <taxon>Microbotryomycetes</taxon>
        <taxon>Microbotryales</taxon>
        <taxon>Microbotryaceae</taxon>
        <taxon>Microbotryum</taxon>
    </lineage>
</organism>
<dbReference type="PANTHER" id="PTHR43791">
    <property type="entry name" value="PERMEASE-RELATED"/>
    <property type="match status" value="1"/>
</dbReference>
<accession>A0A2X0NC14</accession>
<evidence type="ECO:0000256" key="4">
    <source>
        <dbReference type="ARBA" id="ARBA00022989"/>
    </source>
</evidence>
<keyword evidence="9" id="KW-1185">Reference proteome</keyword>
<reference evidence="9" key="1">
    <citation type="submission" date="2016-10" db="EMBL/GenBank/DDBJ databases">
        <authorList>
            <person name="Jeantristanb JTB J.-T."/>
            <person name="Ricardo R."/>
        </authorList>
    </citation>
    <scope>NUCLEOTIDE SEQUENCE [LARGE SCALE GENOMIC DNA]</scope>
</reference>
<dbReference type="FunFam" id="1.20.1250.20:FF:000018">
    <property type="entry name" value="MFS transporter permease"/>
    <property type="match status" value="1"/>
</dbReference>
<feature type="transmembrane region" description="Helical" evidence="6">
    <location>
        <begin position="384"/>
        <end position="406"/>
    </location>
</feature>
<dbReference type="Gene3D" id="1.20.1250.20">
    <property type="entry name" value="MFS general substrate transporter like domains"/>
    <property type="match status" value="2"/>
</dbReference>
<dbReference type="Proteomes" id="UP000249723">
    <property type="component" value="Unassembled WGS sequence"/>
</dbReference>
<evidence type="ECO:0000313" key="8">
    <source>
        <dbReference type="EMBL" id="SCZ94652.1"/>
    </source>
</evidence>
<protein>
    <submittedName>
        <fullName evidence="8">BZ3500_MvSof-1268-A1-R1_Chr12-3g04023 protein</fullName>
    </submittedName>
</protein>
<feature type="transmembrane region" description="Helical" evidence="6">
    <location>
        <begin position="224"/>
        <end position="243"/>
    </location>
</feature>
<sequence>MHYLQNSETQSKSTVESSLKLHKVKTVALEGHIATDVHGPSLIAIDEKAEAALRWKLDLHILPVVAVLYLFCFIDRSNIGNARVAGLEADLKMTGKYDYNILLSAVYVAFVFSEIPSNYLCKVIGPAIFIPALSLGFGAFSLAMAFVTTFKSGIAIRFMLGIFEAGVFPGIAYYLSRWYRKDELGFRLALYIVFAPLAGAFGGLFASALLMIPKFGMVTSWRMIFFVEGLMTMTVAIVAFFLLSDRPDTAKWLTPEEKALCAARSKSENVGAVVVVDELKTQVFLSGMFNTTSIVVAVIFLLTNLTVHSLSFFLPTIVKTIFPTMSVIHLELMTVPVYVVGAIMSLILPYLSWKTGRRALWMTFAAPLMIIGYSIFVATNNPSARYVGCFFIASGTFALISFSNTWSAINTTSDTARAGAIAMTVFGGNLGGVAATWSFLPQYAPHQLPGNALNLGTSTLLLVLTLGLWAWQNRQNELRDQGSLDYLLEGKTREEVAAMGTSHPGFRFRT</sequence>
<feature type="transmembrane region" description="Helical" evidence="6">
    <location>
        <begin position="154"/>
        <end position="176"/>
    </location>
</feature>
<dbReference type="OrthoDB" id="2962993at2759"/>
<gene>
    <name evidence="8" type="ORF">BZ3500_MVSOF-1268-A1-R1_CHR12-3G04023</name>
</gene>